<evidence type="ECO:0000313" key="1">
    <source>
        <dbReference type="EMBL" id="GFO95555.1"/>
    </source>
</evidence>
<proteinExistence type="predicted"/>
<organism evidence="1 2">
    <name type="scientific">Coprococcus eutactus</name>
    <dbReference type="NCBI Taxonomy" id="33043"/>
    <lineage>
        <taxon>Bacteria</taxon>
        <taxon>Bacillati</taxon>
        <taxon>Bacillota</taxon>
        <taxon>Clostridia</taxon>
        <taxon>Lachnospirales</taxon>
        <taxon>Lachnospiraceae</taxon>
        <taxon>Coprococcus</taxon>
    </lineage>
</organism>
<dbReference type="Proteomes" id="UP000660047">
    <property type="component" value="Unassembled WGS sequence"/>
</dbReference>
<dbReference type="EMBL" id="BLYL01000020">
    <property type="protein sequence ID" value="GFO95555.1"/>
    <property type="molecule type" value="Genomic_DNA"/>
</dbReference>
<accession>A0AAI9NZV0</accession>
<dbReference type="AlphaFoldDB" id="A0AAI9NZV0"/>
<dbReference type="RefSeq" id="WP_022216295.1">
    <property type="nucleotide sequence ID" value="NZ_BLYL01000020.1"/>
</dbReference>
<gene>
    <name evidence="1" type="ORF">COEU31_26010</name>
</gene>
<name>A0AAI9NZV0_9FIRM</name>
<protein>
    <recommendedName>
        <fullName evidence="3">DUF4259 domain-containing protein</fullName>
    </recommendedName>
</protein>
<evidence type="ECO:0008006" key="3">
    <source>
        <dbReference type="Google" id="ProtNLM"/>
    </source>
</evidence>
<sequence length="273" mass="32393">MGTWGVGIYQNDISADVKEDYIAKLKSGKSDEVALKEILSEYQEDMEDIDCKYDFYFGLADTLWKKGRLTEKIKTIALQLIEEDRVSQRWQTERIRYERSKVLDKLKVQLEETMPEYKKIPVHKPYVLGWEEGDVYFFQIKEKIESYEKYLGWYALFYVNKIYLRDWNVNGVADEVADVYFFLTKDKPESIDALRTSKRVCFHIGKTGNRYQMHIYESSRRNRPKDLTLLGKCDGIHYPLNNSSKGGHFCWSRVDIREILYGYENQLKLDNED</sequence>
<reference evidence="1" key="1">
    <citation type="submission" date="2020-06" db="EMBL/GenBank/DDBJ databases">
        <title>Characterization of fructooligosaccharide metabolism and fructooligosaccharide-degrading enzymes in human commensal butyrate producers.</title>
        <authorList>
            <person name="Tanno H."/>
            <person name="Fujii T."/>
            <person name="Hirano K."/>
            <person name="Maeno S."/>
            <person name="Tonozuka T."/>
            <person name="Sakamoto M."/>
            <person name="Ohkuma M."/>
            <person name="Tochio T."/>
            <person name="Endo A."/>
        </authorList>
    </citation>
    <scope>NUCLEOTIDE SEQUENCE</scope>
    <source>
        <strain evidence="1">JCM 31265</strain>
    </source>
</reference>
<comment type="caution">
    <text evidence="1">The sequence shown here is derived from an EMBL/GenBank/DDBJ whole genome shotgun (WGS) entry which is preliminary data.</text>
</comment>
<evidence type="ECO:0000313" key="2">
    <source>
        <dbReference type="Proteomes" id="UP000660047"/>
    </source>
</evidence>